<feature type="region of interest" description="Disordered" evidence="1">
    <location>
        <begin position="1"/>
        <end position="31"/>
    </location>
</feature>
<accession>A5KMK7</accession>
<evidence type="ECO:0000313" key="2">
    <source>
        <dbReference type="EMBL" id="EDK24423.1"/>
    </source>
</evidence>
<proteinExistence type="predicted"/>
<evidence type="ECO:0000256" key="1">
    <source>
        <dbReference type="SAM" id="MobiDB-lite"/>
    </source>
</evidence>
<evidence type="ECO:0000313" key="3">
    <source>
        <dbReference type="Proteomes" id="UP000003577"/>
    </source>
</evidence>
<dbReference type="Proteomes" id="UP000003577">
    <property type="component" value="Unassembled WGS sequence"/>
</dbReference>
<organism evidence="2 3">
    <name type="scientific">[Ruminococcus] torques ATCC 27756</name>
    <dbReference type="NCBI Taxonomy" id="411460"/>
    <lineage>
        <taxon>Bacteria</taxon>
        <taxon>Bacillati</taxon>
        <taxon>Bacillota</taxon>
        <taxon>Clostridia</taxon>
        <taxon>Lachnospirales</taxon>
        <taxon>Lachnospiraceae</taxon>
        <taxon>Mediterraneibacter</taxon>
    </lineage>
</organism>
<dbReference type="AlphaFoldDB" id="A5KMK7"/>
<comment type="caution">
    <text evidence="2">The sequence shown here is derived from an EMBL/GenBank/DDBJ whole genome shotgun (WGS) entry which is preliminary data.</text>
</comment>
<name>A5KMK7_9FIRM</name>
<gene>
    <name evidence="2" type="ORF">RUMTOR_01480</name>
</gene>
<protein>
    <submittedName>
        <fullName evidence="2">Uncharacterized protein</fullName>
    </submittedName>
</protein>
<dbReference type="HOGENOM" id="CLU_3398279_0_0_9"/>
<dbReference type="PaxDb" id="411460-RUMTOR_01480"/>
<reference evidence="2 3" key="2">
    <citation type="submission" date="2007-04" db="EMBL/GenBank/DDBJ databases">
        <title>Draft genome sequence of Ruminococcus torques (ATCC 27756).</title>
        <authorList>
            <person name="Sudarsanam P."/>
            <person name="Ley R."/>
            <person name="Guruge J."/>
            <person name="Turnbaugh P.J."/>
            <person name="Mahowald M."/>
            <person name="Liep D."/>
            <person name="Gordon J."/>
        </authorList>
    </citation>
    <scope>NUCLEOTIDE SEQUENCE [LARGE SCALE GENOMIC DNA]</scope>
    <source>
        <strain evidence="2 3">ATCC 27756</strain>
    </source>
</reference>
<sequence>MRSAEAEDRKFQEEKKKVPNGKQTEKRQKNK</sequence>
<reference evidence="2 3" key="1">
    <citation type="submission" date="2007-03" db="EMBL/GenBank/DDBJ databases">
        <authorList>
            <person name="Fulton L."/>
            <person name="Clifton S."/>
            <person name="Fulton B."/>
            <person name="Xu J."/>
            <person name="Minx P."/>
            <person name="Pepin K.H."/>
            <person name="Johnson M."/>
            <person name="Thiruvilangam P."/>
            <person name="Bhonagiri V."/>
            <person name="Nash W.E."/>
            <person name="Mardis E.R."/>
            <person name="Wilson R.K."/>
        </authorList>
    </citation>
    <scope>NUCLEOTIDE SEQUENCE [LARGE SCALE GENOMIC DNA]</scope>
    <source>
        <strain evidence="2 3">ATCC 27756</strain>
    </source>
</reference>
<dbReference type="EMBL" id="AAVP02000005">
    <property type="protein sequence ID" value="EDK24423.1"/>
    <property type="molecule type" value="Genomic_DNA"/>
</dbReference>